<evidence type="ECO:0000256" key="1">
    <source>
        <dbReference type="ARBA" id="ARBA00004828"/>
    </source>
</evidence>
<evidence type="ECO:0000256" key="9">
    <source>
        <dbReference type="HAMAP-Rule" id="MF_00082"/>
    </source>
</evidence>
<dbReference type="InterPro" id="IPR037528">
    <property type="entry name" value="ArgB"/>
</dbReference>
<keyword evidence="2 9" id="KW-0055">Arginine biosynthesis</keyword>
<dbReference type="InterPro" id="IPR004662">
    <property type="entry name" value="AcgluKinase_fam"/>
</dbReference>
<evidence type="ECO:0000256" key="2">
    <source>
        <dbReference type="ARBA" id="ARBA00022571"/>
    </source>
</evidence>
<accession>A0A560BFU5</accession>
<name>A0A560BFU5_AZOBR</name>
<dbReference type="SUPFAM" id="SSF53633">
    <property type="entry name" value="Carbamate kinase-like"/>
    <property type="match status" value="1"/>
</dbReference>
<dbReference type="GO" id="GO:0005524">
    <property type="term" value="F:ATP binding"/>
    <property type="evidence" value="ECO:0007669"/>
    <property type="project" value="UniProtKB-UniRule"/>
</dbReference>
<feature type="site" description="Transition state stabilizer" evidence="9">
    <location>
        <position position="44"/>
    </location>
</feature>
<evidence type="ECO:0000259" key="10">
    <source>
        <dbReference type="Pfam" id="PF00696"/>
    </source>
</evidence>
<dbReference type="InterPro" id="IPR001057">
    <property type="entry name" value="Glu/AcGlu_kinase"/>
</dbReference>
<feature type="domain" description="Aspartate/glutamate/uridylate kinase" evidence="10">
    <location>
        <begin position="40"/>
        <end position="284"/>
    </location>
</feature>
<feature type="binding site" evidence="9">
    <location>
        <begin position="79"/>
        <end position="80"/>
    </location>
    <ligand>
        <name>substrate</name>
    </ligand>
</feature>
<dbReference type="CDD" id="cd04250">
    <property type="entry name" value="AAK_NAGK-C"/>
    <property type="match status" value="1"/>
</dbReference>
<evidence type="ECO:0000313" key="11">
    <source>
        <dbReference type="EMBL" id="TWA71432.1"/>
    </source>
</evidence>
<evidence type="ECO:0000256" key="7">
    <source>
        <dbReference type="ARBA" id="ARBA00022840"/>
    </source>
</evidence>
<comment type="catalytic activity">
    <reaction evidence="8 9">
        <text>N-acetyl-L-glutamate + ATP = N-acetyl-L-glutamyl 5-phosphate + ADP</text>
        <dbReference type="Rhea" id="RHEA:14629"/>
        <dbReference type="ChEBI" id="CHEBI:30616"/>
        <dbReference type="ChEBI" id="CHEBI:44337"/>
        <dbReference type="ChEBI" id="CHEBI:57936"/>
        <dbReference type="ChEBI" id="CHEBI:456216"/>
        <dbReference type="EC" id="2.7.2.8"/>
    </reaction>
</comment>
<evidence type="ECO:0000256" key="3">
    <source>
        <dbReference type="ARBA" id="ARBA00022605"/>
    </source>
</evidence>
<dbReference type="PANTHER" id="PTHR23342">
    <property type="entry name" value="N-ACETYLGLUTAMATE SYNTHASE"/>
    <property type="match status" value="1"/>
</dbReference>
<dbReference type="AlphaFoldDB" id="A0A560BFU5"/>
<evidence type="ECO:0000256" key="8">
    <source>
        <dbReference type="ARBA" id="ARBA00048141"/>
    </source>
</evidence>
<comment type="pathway">
    <text evidence="1 9">Amino-acid biosynthesis; L-arginine biosynthesis; N(2)-acetyl-L-ornithine from L-glutamate: step 2/4.</text>
</comment>
<proteinExistence type="inferred from homology"/>
<feature type="binding site" evidence="9">
    <location>
        <position position="206"/>
    </location>
    <ligand>
        <name>substrate</name>
    </ligand>
</feature>
<keyword evidence="7 9" id="KW-0067">ATP-binding</keyword>
<dbReference type="GO" id="GO:0005737">
    <property type="term" value="C:cytoplasm"/>
    <property type="evidence" value="ECO:0007669"/>
    <property type="project" value="UniProtKB-SubCell"/>
</dbReference>
<dbReference type="NCBIfam" id="TIGR00761">
    <property type="entry name" value="argB"/>
    <property type="match status" value="1"/>
</dbReference>
<keyword evidence="6 9" id="KW-0418">Kinase</keyword>
<feature type="binding site" evidence="9">
    <location>
        <position position="101"/>
    </location>
    <ligand>
        <name>substrate</name>
    </ligand>
</feature>
<dbReference type="Gene3D" id="3.40.1160.10">
    <property type="entry name" value="Acetylglutamate kinase-like"/>
    <property type="match status" value="1"/>
</dbReference>
<evidence type="ECO:0000256" key="5">
    <source>
        <dbReference type="ARBA" id="ARBA00022741"/>
    </source>
</evidence>
<dbReference type="FunFam" id="3.40.1160.10:FF:000004">
    <property type="entry name" value="Acetylglutamate kinase"/>
    <property type="match status" value="1"/>
</dbReference>
<organism evidence="11 12">
    <name type="scientific">Azospirillum brasilense</name>
    <dbReference type="NCBI Taxonomy" id="192"/>
    <lineage>
        <taxon>Bacteria</taxon>
        <taxon>Pseudomonadati</taxon>
        <taxon>Pseudomonadota</taxon>
        <taxon>Alphaproteobacteria</taxon>
        <taxon>Rhodospirillales</taxon>
        <taxon>Azospirillaceae</taxon>
        <taxon>Azospirillum</taxon>
    </lineage>
</organism>
<sequence>MAHPDERLHPVQNTTRDEWLAKARTLSEALPYMRRYAGRTFVIKYGGHAMGDDSLAEKFARDIVLLKQVGINPVVVHGGGPQIGQMLQRLAIKSSFIDGLRVTDKETVEVVEMVLAGSINKQIVAAINNAGGRAVGLSGKDGSLITARKLRRTQRDPDSNIEKVLDLGFVGEPYQVNPQIITSLAQSDIIPVIAPIGFDRNGDTYNINADTAAGAVASALGATRFFLLTDVAGVLDKNKELVPRMSLDQARAAIADGTATGGMIPKIETCIDAVEQGVDAAVILDGRVPHALLLEIFTEGGAGTMIGRE</sequence>
<dbReference type="PANTHER" id="PTHR23342:SF0">
    <property type="entry name" value="N-ACETYLGLUTAMATE SYNTHASE, MITOCHONDRIAL"/>
    <property type="match status" value="1"/>
</dbReference>
<evidence type="ECO:0000313" key="12">
    <source>
        <dbReference type="Proteomes" id="UP000316083"/>
    </source>
</evidence>
<comment type="similarity">
    <text evidence="9">Belongs to the acetylglutamate kinase family. ArgB subfamily.</text>
</comment>
<feature type="site" description="Transition state stabilizer" evidence="9">
    <location>
        <position position="266"/>
    </location>
</feature>
<comment type="caution">
    <text evidence="11">The sequence shown here is derived from an EMBL/GenBank/DDBJ whole genome shotgun (WGS) entry which is preliminary data.</text>
</comment>
<dbReference type="PRINTS" id="PR00474">
    <property type="entry name" value="GLU5KINASE"/>
</dbReference>
<dbReference type="EMBL" id="VITF01000003">
    <property type="protein sequence ID" value="TWA71432.1"/>
    <property type="molecule type" value="Genomic_DNA"/>
</dbReference>
<dbReference type="HAMAP" id="MF_00082">
    <property type="entry name" value="ArgB"/>
    <property type="match status" value="1"/>
</dbReference>
<dbReference type="UniPathway" id="UPA00068">
    <property type="reaction ID" value="UER00107"/>
</dbReference>
<comment type="subcellular location">
    <subcellularLocation>
        <location evidence="9">Cytoplasm</location>
    </subcellularLocation>
</comment>
<keyword evidence="9" id="KW-0963">Cytoplasm</keyword>
<dbReference type="EC" id="2.7.2.8" evidence="9"/>
<dbReference type="GO" id="GO:0003991">
    <property type="term" value="F:acetylglutamate kinase activity"/>
    <property type="evidence" value="ECO:0007669"/>
    <property type="project" value="UniProtKB-UniRule"/>
</dbReference>
<reference evidence="11 12" key="1">
    <citation type="submission" date="2019-06" db="EMBL/GenBank/DDBJ databases">
        <title>Genomic Encyclopedia of Type Strains, Phase IV (KMG-V): Genome sequencing to study the core and pangenomes of soil and plant-associated prokaryotes.</title>
        <authorList>
            <person name="Whitman W."/>
        </authorList>
    </citation>
    <scope>NUCLEOTIDE SEQUENCE [LARGE SCALE GENOMIC DNA]</scope>
    <source>
        <strain evidence="11 12">BR 11796</strain>
    </source>
</reference>
<dbReference type="PIRSF" id="PIRSF000728">
    <property type="entry name" value="NAGK"/>
    <property type="match status" value="1"/>
</dbReference>
<dbReference type="InterPro" id="IPR036393">
    <property type="entry name" value="AceGlu_kinase-like_sf"/>
</dbReference>
<dbReference type="Proteomes" id="UP000316083">
    <property type="component" value="Unassembled WGS sequence"/>
</dbReference>
<evidence type="ECO:0000256" key="4">
    <source>
        <dbReference type="ARBA" id="ARBA00022679"/>
    </source>
</evidence>
<dbReference type="GO" id="GO:0042450">
    <property type="term" value="P:L-arginine biosynthetic process via ornithine"/>
    <property type="evidence" value="ECO:0007669"/>
    <property type="project" value="UniProtKB-UniRule"/>
</dbReference>
<keyword evidence="5 9" id="KW-0547">Nucleotide-binding</keyword>
<keyword evidence="4 9" id="KW-0808">Transferase</keyword>
<keyword evidence="3 9" id="KW-0028">Amino-acid biosynthesis</keyword>
<dbReference type="Pfam" id="PF00696">
    <property type="entry name" value="AA_kinase"/>
    <property type="match status" value="1"/>
</dbReference>
<comment type="function">
    <text evidence="9">Catalyzes the ATP-dependent phosphorylation of N-acetyl-L-glutamate.</text>
</comment>
<dbReference type="InterPro" id="IPR001048">
    <property type="entry name" value="Asp/Glu/Uridylate_kinase"/>
</dbReference>
<protein>
    <recommendedName>
        <fullName evidence="9">Acetylglutamate kinase</fullName>
        <ecNumber evidence="9">2.7.2.8</ecNumber>
    </recommendedName>
    <alternativeName>
        <fullName evidence="9">N-acetyl-L-glutamate 5-phosphotransferase</fullName>
    </alternativeName>
    <alternativeName>
        <fullName evidence="9">NAG kinase</fullName>
        <shortName evidence="9">NAGK</shortName>
    </alternativeName>
</protein>
<evidence type="ECO:0000256" key="6">
    <source>
        <dbReference type="ARBA" id="ARBA00022777"/>
    </source>
</evidence>
<dbReference type="InterPro" id="IPR041727">
    <property type="entry name" value="NAGK-C"/>
</dbReference>
<gene>
    <name evidence="9" type="primary">argB</name>
    <name evidence="11" type="ORF">FBZ82_103407</name>
</gene>